<feature type="binding site" evidence="5">
    <location>
        <position position="129"/>
    </location>
    <ligand>
        <name>Zn(2+)</name>
        <dbReference type="ChEBI" id="CHEBI:29105"/>
    </ligand>
</feature>
<accession>A0A9D9NK09</accession>
<dbReference type="InterPro" id="IPR049071">
    <property type="entry name" value="MPI_cupin_dom"/>
</dbReference>
<dbReference type="GO" id="GO:0008270">
    <property type="term" value="F:zinc ion binding"/>
    <property type="evidence" value="ECO:0007669"/>
    <property type="project" value="InterPro"/>
</dbReference>
<reference evidence="9" key="2">
    <citation type="journal article" date="2021" name="PeerJ">
        <title>Extensive microbial diversity within the chicken gut microbiome revealed by metagenomics and culture.</title>
        <authorList>
            <person name="Gilroy R."/>
            <person name="Ravi A."/>
            <person name="Getino M."/>
            <person name="Pursley I."/>
            <person name="Horton D.L."/>
            <person name="Alikhan N.F."/>
            <person name="Baker D."/>
            <person name="Gharbi K."/>
            <person name="Hall N."/>
            <person name="Watson M."/>
            <person name="Adriaenssens E.M."/>
            <person name="Foster-Nyarko E."/>
            <person name="Jarju S."/>
            <person name="Secka A."/>
            <person name="Antonio M."/>
            <person name="Oren A."/>
            <person name="Chaudhuri R.R."/>
            <person name="La Ragione R."/>
            <person name="Hildebrand F."/>
            <person name="Pallen M.J."/>
        </authorList>
    </citation>
    <scope>NUCLEOTIDE SEQUENCE</scope>
    <source>
        <strain evidence="9">6919</strain>
    </source>
</reference>
<dbReference type="EMBL" id="JADIMC010000053">
    <property type="protein sequence ID" value="MBO8476222.1"/>
    <property type="molecule type" value="Genomic_DNA"/>
</dbReference>
<organism evidence="9 10">
    <name type="scientific">Candidatus Limisoma faecipullorum</name>
    <dbReference type="NCBI Taxonomy" id="2840854"/>
    <lineage>
        <taxon>Bacteria</taxon>
        <taxon>Pseudomonadati</taxon>
        <taxon>Bacteroidota</taxon>
        <taxon>Bacteroidia</taxon>
        <taxon>Bacteroidales</taxon>
        <taxon>Candidatus Limisoma</taxon>
    </lineage>
</organism>
<evidence type="ECO:0000313" key="9">
    <source>
        <dbReference type="EMBL" id="MBO8476222.1"/>
    </source>
</evidence>
<dbReference type="PANTHER" id="PTHR42742:SF3">
    <property type="entry name" value="FRUCTOKINASE"/>
    <property type="match status" value="1"/>
</dbReference>
<evidence type="ECO:0000256" key="3">
    <source>
        <dbReference type="ARBA" id="ARBA00029741"/>
    </source>
</evidence>
<dbReference type="Proteomes" id="UP000823598">
    <property type="component" value="Unassembled WGS sequence"/>
</dbReference>
<gene>
    <name evidence="9" type="ORF">IAB88_04445</name>
</gene>
<comment type="cofactor">
    <cofactor evidence="5">
        <name>Zn(2+)</name>
        <dbReference type="ChEBI" id="CHEBI:29105"/>
    </cofactor>
    <text evidence="5">Binds 1 zinc ion per subunit.</text>
</comment>
<keyword evidence="9" id="KW-0413">Isomerase</keyword>
<dbReference type="AlphaFoldDB" id="A0A9D9NK09"/>
<evidence type="ECO:0000256" key="2">
    <source>
        <dbReference type="ARBA" id="ARBA00022833"/>
    </source>
</evidence>
<dbReference type="GO" id="GO:0004476">
    <property type="term" value="F:mannose-6-phosphate isomerase activity"/>
    <property type="evidence" value="ECO:0007669"/>
    <property type="project" value="InterPro"/>
</dbReference>
<keyword evidence="1 5" id="KW-0479">Metal-binding</keyword>
<evidence type="ECO:0000259" key="7">
    <source>
        <dbReference type="Pfam" id="PF20511"/>
    </source>
</evidence>
<comment type="caution">
    <text evidence="9">The sequence shown here is derived from an EMBL/GenBank/DDBJ whole genome shotgun (WGS) entry which is preliminary data.</text>
</comment>
<dbReference type="PANTHER" id="PTHR42742">
    <property type="entry name" value="TRANSCRIPTIONAL REPRESSOR MPRA"/>
    <property type="match status" value="1"/>
</dbReference>
<dbReference type="InterPro" id="IPR011051">
    <property type="entry name" value="RmlC_Cupin_sf"/>
</dbReference>
<name>A0A9D9NK09_9BACT</name>
<feature type="domain" description="Phosphomannose isomerase type I catalytic" evidence="7">
    <location>
        <begin position="18"/>
        <end position="124"/>
    </location>
</feature>
<dbReference type="Pfam" id="PF20511">
    <property type="entry name" value="PMI_typeI_cat"/>
    <property type="match status" value="1"/>
</dbReference>
<proteinExistence type="predicted"/>
<feature type="active site" evidence="6">
    <location>
        <position position="207"/>
    </location>
</feature>
<sequence length="330" mass="36964">MEEYIDNSIKAIAPMKFSPYFKTVLWGGEKIASYKGMATDLHNIGESWELSCLDGKETVAVGGIFEGLTLKQVIGVLKERLVGRHIYEKFGCDFPLLVKIIDAKENLSLQVHPDDRVAQMFHNGSGKTEMWYVIKADDDAKIYSGLKEEITPEEYERRVADNTIMDVVACHYSHDGDLFFLPPGRIHSIGAGNLLVEVQQASDITYRVYDFGRLDSNGKPRDLHTERAKMAINYSVEDDYLVDYDRDSHGEVKLVDCEYFTVDRIITDGTFHRECKEDSFLVVMCLVGEAVLKCDNATSIELSQGETVLVPAEITGLDIIGKATLLTVTA</sequence>
<feature type="binding site" evidence="5">
    <location>
        <position position="187"/>
    </location>
    <ligand>
        <name>Zn(2+)</name>
        <dbReference type="ChEBI" id="CHEBI:29105"/>
    </ligand>
</feature>
<dbReference type="PIRSF" id="PIRSF036894">
    <property type="entry name" value="PMI_Firm_short"/>
    <property type="match status" value="1"/>
</dbReference>
<keyword evidence="2 5" id="KW-0862">Zinc</keyword>
<dbReference type="CDD" id="cd07010">
    <property type="entry name" value="cupin_PMI_type_I_N_bac"/>
    <property type="match status" value="1"/>
</dbReference>
<dbReference type="InterPro" id="IPR046457">
    <property type="entry name" value="PMI_typeI_cat"/>
</dbReference>
<feature type="domain" description="Mannose-6-phosphate isomerase cupin" evidence="8">
    <location>
        <begin position="253"/>
        <end position="328"/>
    </location>
</feature>
<evidence type="ECO:0000259" key="8">
    <source>
        <dbReference type="Pfam" id="PF21621"/>
    </source>
</evidence>
<feature type="binding site" evidence="5">
    <location>
        <position position="112"/>
    </location>
    <ligand>
        <name>Zn(2+)</name>
        <dbReference type="ChEBI" id="CHEBI:29105"/>
    </ligand>
</feature>
<reference evidence="9" key="1">
    <citation type="submission" date="2020-10" db="EMBL/GenBank/DDBJ databases">
        <authorList>
            <person name="Gilroy R."/>
        </authorList>
    </citation>
    <scope>NUCLEOTIDE SEQUENCE</scope>
    <source>
        <strain evidence="9">6919</strain>
    </source>
</reference>
<dbReference type="GO" id="GO:0005975">
    <property type="term" value="P:carbohydrate metabolic process"/>
    <property type="evidence" value="ECO:0007669"/>
    <property type="project" value="InterPro"/>
</dbReference>
<evidence type="ECO:0000256" key="4">
    <source>
        <dbReference type="ARBA" id="ARBA00030762"/>
    </source>
</evidence>
<dbReference type="Gene3D" id="2.60.120.10">
    <property type="entry name" value="Jelly Rolls"/>
    <property type="match status" value="2"/>
</dbReference>
<dbReference type="InterPro" id="IPR051804">
    <property type="entry name" value="Carb_Metab_Reg_Kinase/Isom"/>
</dbReference>
<dbReference type="InterPro" id="IPR014628">
    <property type="entry name" value="Man6P_isomerase_Firm_short"/>
</dbReference>
<evidence type="ECO:0000256" key="6">
    <source>
        <dbReference type="PIRSR" id="PIRSR036894-2"/>
    </source>
</evidence>
<evidence type="ECO:0000256" key="1">
    <source>
        <dbReference type="ARBA" id="ARBA00022723"/>
    </source>
</evidence>
<dbReference type="SUPFAM" id="SSF51182">
    <property type="entry name" value="RmlC-like cupins"/>
    <property type="match status" value="1"/>
</dbReference>
<dbReference type="Pfam" id="PF21621">
    <property type="entry name" value="MPI_cupin_dom"/>
    <property type="match status" value="1"/>
</dbReference>
<evidence type="ECO:0000256" key="5">
    <source>
        <dbReference type="PIRSR" id="PIRSR036894-1"/>
    </source>
</evidence>
<evidence type="ECO:0000313" key="10">
    <source>
        <dbReference type="Proteomes" id="UP000823598"/>
    </source>
</evidence>
<protein>
    <recommendedName>
        <fullName evidence="3">Phosphohexomutase</fullName>
    </recommendedName>
    <alternativeName>
        <fullName evidence="4">Phosphomannose isomerase</fullName>
    </alternativeName>
</protein>
<dbReference type="InterPro" id="IPR014710">
    <property type="entry name" value="RmlC-like_jellyroll"/>
</dbReference>